<gene>
    <name evidence="2" type="ORF">SAMN05660865_01318</name>
</gene>
<dbReference type="SUPFAM" id="SSF46785">
    <property type="entry name" value="Winged helix' DNA-binding domain"/>
    <property type="match status" value="1"/>
</dbReference>
<dbReference type="Gene3D" id="1.10.10.10">
    <property type="entry name" value="Winged helix-like DNA-binding domain superfamily/Winged helix DNA-binding domain"/>
    <property type="match status" value="1"/>
</dbReference>
<dbReference type="AlphaFoldDB" id="A0A1H5VWI6"/>
<dbReference type="GO" id="GO:0003700">
    <property type="term" value="F:DNA-binding transcription factor activity"/>
    <property type="evidence" value="ECO:0007669"/>
    <property type="project" value="TreeGrafter"/>
</dbReference>
<keyword evidence="3" id="KW-1185">Reference proteome</keyword>
<dbReference type="GO" id="GO:0003677">
    <property type="term" value="F:DNA binding"/>
    <property type="evidence" value="ECO:0007669"/>
    <property type="project" value="UniProtKB-KW"/>
</dbReference>
<dbReference type="NCBIfam" id="TIGR00738">
    <property type="entry name" value="rrf2_super"/>
    <property type="match status" value="1"/>
</dbReference>
<evidence type="ECO:0000313" key="2">
    <source>
        <dbReference type="EMBL" id="SEF91669.1"/>
    </source>
</evidence>
<dbReference type="InterPro" id="IPR036390">
    <property type="entry name" value="WH_DNA-bd_sf"/>
</dbReference>
<dbReference type="Pfam" id="PF02082">
    <property type="entry name" value="Rrf2"/>
    <property type="match status" value="1"/>
</dbReference>
<dbReference type="EMBL" id="FNUK01000016">
    <property type="protein sequence ID" value="SEF91669.1"/>
    <property type="molecule type" value="Genomic_DNA"/>
</dbReference>
<name>A0A1H5VWI6_9CLOT</name>
<dbReference type="PROSITE" id="PS01332">
    <property type="entry name" value="HTH_RRF2_1"/>
    <property type="match status" value="1"/>
</dbReference>
<dbReference type="RefSeq" id="WP_103896268.1">
    <property type="nucleotide sequence ID" value="NZ_FNUK01000016.1"/>
</dbReference>
<dbReference type="GO" id="GO:0005829">
    <property type="term" value="C:cytosol"/>
    <property type="evidence" value="ECO:0007669"/>
    <property type="project" value="TreeGrafter"/>
</dbReference>
<sequence>MKLSTRGRYGVKAMFELALHYGGDPVSIKEIAERQNISEYYLEQLFASLRKAGLIKSVRGSKGGYILSRPPKEITIADIFGVLEGPIEISDCITQEMNCSRINYCATRILWLKISNSINEILNSTTLQDVVNDYNSLQEKTKGEGE</sequence>
<reference evidence="3" key="1">
    <citation type="submission" date="2016-10" db="EMBL/GenBank/DDBJ databases">
        <authorList>
            <person name="Varghese N."/>
            <person name="Submissions S."/>
        </authorList>
    </citation>
    <scope>NUCLEOTIDE SEQUENCE [LARGE SCALE GENOMIC DNA]</scope>
    <source>
        <strain evidence="3">DSM 5463</strain>
    </source>
</reference>
<organism evidence="2 3">
    <name type="scientific">Caloramator fervidus</name>
    <dbReference type="NCBI Taxonomy" id="29344"/>
    <lineage>
        <taxon>Bacteria</taxon>
        <taxon>Bacillati</taxon>
        <taxon>Bacillota</taxon>
        <taxon>Clostridia</taxon>
        <taxon>Eubacteriales</taxon>
        <taxon>Clostridiaceae</taxon>
        <taxon>Caloramator</taxon>
    </lineage>
</organism>
<dbReference type="InterPro" id="IPR030489">
    <property type="entry name" value="TR_Rrf2-type_CS"/>
</dbReference>
<keyword evidence="1" id="KW-0238">DNA-binding</keyword>
<dbReference type="InterPro" id="IPR000944">
    <property type="entry name" value="Tscrpt_reg_Rrf2"/>
</dbReference>
<dbReference type="Proteomes" id="UP000242850">
    <property type="component" value="Unassembled WGS sequence"/>
</dbReference>
<dbReference type="PANTHER" id="PTHR33221">
    <property type="entry name" value="WINGED HELIX-TURN-HELIX TRANSCRIPTIONAL REGULATOR, RRF2 FAMILY"/>
    <property type="match status" value="1"/>
</dbReference>
<dbReference type="PANTHER" id="PTHR33221:SF5">
    <property type="entry name" value="HTH-TYPE TRANSCRIPTIONAL REGULATOR ISCR"/>
    <property type="match status" value="1"/>
</dbReference>
<accession>A0A1H5VWI6</accession>
<protein>
    <submittedName>
        <fullName evidence="2">Transcriptional regulator, BadM/Rrf2 family</fullName>
    </submittedName>
</protein>
<proteinExistence type="predicted"/>
<evidence type="ECO:0000313" key="3">
    <source>
        <dbReference type="Proteomes" id="UP000242850"/>
    </source>
</evidence>
<dbReference type="InterPro" id="IPR036388">
    <property type="entry name" value="WH-like_DNA-bd_sf"/>
</dbReference>
<dbReference type="OrthoDB" id="9808360at2"/>
<dbReference type="PROSITE" id="PS51197">
    <property type="entry name" value="HTH_RRF2_2"/>
    <property type="match status" value="1"/>
</dbReference>
<evidence type="ECO:0000256" key="1">
    <source>
        <dbReference type="ARBA" id="ARBA00023125"/>
    </source>
</evidence>